<keyword evidence="2" id="KW-1185">Reference proteome</keyword>
<accession>A0A4C1UPL7</accession>
<evidence type="ECO:0000313" key="1">
    <source>
        <dbReference type="EMBL" id="GBP27784.1"/>
    </source>
</evidence>
<organism evidence="1 2">
    <name type="scientific">Eumeta variegata</name>
    <name type="common">Bagworm moth</name>
    <name type="synonym">Eumeta japonica</name>
    <dbReference type="NCBI Taxonomy" id="151549"/>
    <lineage>
        <taxon>Eukaryota</taxon>
        <taxon>Metazoa</taxon>
        <taxon>Ecdysozoa</taxon>
        <taxon>Arthropoda</taxon>
        <taxon>Hexapoda</taxon>
        <taxon>Insecta</taxon>
        <taxon>Pterygota</taxon>
        <taxon>Neoptera</taxon>
        <taxon>Endopterygota</taxon>
        <taxon>Lepidoptera</taxon>
        <taxon>Glossata</taxon>
        <taxon>Ditrysia</taxon>
        <taxon>Tineoidea</taxon>
        <taxon>Psychidae</taxon>
        <taxon>Oiketicinae</taxon>
        <taxon>Eumeta</taxon>
    </lineage>
</organism>
<name>A0A4C1UPL7_EUMVA</name>
<protein>
    <submittedName>
        <fullName evidence="1">Uncharacterized protein</fullName>
    </submittedName>
</protein>
<reference evidence="1 2" key="1">
    <citation type="journal article" date="2019" name="Commun. Biol.">
        <title>The bagworm genome reveals a unique fibroin gene that provides high tensile strength.</title>
        <authorList>
            <person name="Kono N."/>
            <person name="Nakamura H."/>
            <person name="Ohtoshi R."/>
            <person name="Tomita M."/>
            <person name="Numata K."/>
            <person name="Arakawa K."/>
        </authorList>
    </citation>
    <scope>NUCLEOTIDE SEQUENCE [LARGE SCALE GENOMIC DNA]</scope>
</reference>
<comment type="caution">
    <text evidence="1">The sequence shown here is derived from an EMBL/GenBank/DDBJ whole genome shotgun (WGS) entry which is preliminary data.</text>
</comment>
<dbReference type="AlphaFoldDB" id="A0A4C1UPL7"/>
<proteinExistence type="predicted"/>
<gene>
    <name evidence="1" type="ORF">EVAR_94186_1</name>
</gene>
<dbReference type="EMBL" id="BGZK01000199">
    <property type="protein sequence ID" value="GBP27784.1"/>
    <property type="molecule type" value="Genomic_DNA"/>
</dbReference>
<sequence>MHFVRYDRYAGLDAPIGREDRGLQQIEFRMRSLAFSPSLCCAQSLNKMLVSSLIRAPPNRLPKPFHNHGHLKASHKGCIQCRHEEYQSANARLMNGSFHVTYWPGPSQPRTCAVWCELALQAGMASEGQPIKVEGAHVSVTTIGMSGPETNNGQFSYSSSGVRISVSSEPHDEDSTDAEISKIDFSQHYYEVSSPISTEIGIENGAGIESGSRIGIYSYRGRARDRERYCDQNRKWDWLTSKAGPGSVWGTG</sequence>
<evidence type="ECO:0000313" key="2">
    <source>
        <dbReference type="Proteomes" id="UP000299102"/>
    </source>
</evidence>
<dbReference type="OrthoDB" id="5984981at2759"/>
<dbReference type="Proteomes" id="UP000299102">
    <property type="component" value="Unassembled WGS sequence"/>
</dbReference>